<dbReference type="Pfam" id="PF00589">
    <property type="entry name" value="Phage_integrase"/>
    <property type="match status" value="1"/>
</dbReference>
<evidence type="ECO:0000256" key="3">
    <source>
        <dbReference type="ARBA" id="ARBA00023125"/>
    </source>
</evidence>
<evidence type="ECO:0000256" key="5">
    <source>
        <dbReference type="SAM" id="MobiDB-lite"/>
    </source>
</evidence>
<keyword evidence="4" id="KW-0233">DNA recombination</keyword>
<dbReference type="GeneID" id="78126598"/>
<keyword evidence="2" id="KW-0229">DNA integration</keyword>
<dbReference type="AlphaFoldDB" id="A0A5N6S0Y8"/>
<dbReference type="GO" id="GO:0006310">
    <property type="term" value="P:DNA recombination"/>
    <property type="evidence" value="ECO:0007669"/>
    <property type="project" value="UniProtKB-KW"/>
</dbReference>
<dbReference type="GO" id="GO:0003677">
    <property type="term" value="F:DNA binding"/>
    <property type="evidence" value="ECO:0007669"/>
    <property type="project" value="UniProtKB-KW"/>
</dbReference>
<comment type="caution">
    <text evidence="7">The sequence shown here is derived from an EMBL/GenBank/DDBJ whole genome shotgun (WGS) entry which is preliminary data.</text>
</comment>
<dbReference type="InterPro" id="IPR010998">
    <property type="entry name" value="Integrase_recombinase_N"/>
</dbReference>
<dbReference type="Gene3D" id="1.10.443.10">
    <property type="entry name" value="Intergrase catalytic core"/>
    <property type="match status" value="1"/>
</dbReference>
<evidence type="ECO:0000313" key="8">
    <source>
        <dbReference type="Proteomes" id="UP000325415"/>
    </source>
</evidence>
<dbReference type="InterPro" id="IPR050808">
    <property type="entry name" value="Phage_Integrase"/>
</dbReference>
<accession>A0A5N6S0Y8</accession>
<protein>
    <submittedName>
        <fullName evidence="7">Site-specific integrase</fullName>
    </submittedName>
</protein>
<dbReference type="GO" id="GO:0015074">
    <property type="term" value="P:DNA integration"/>
    <property type="evidence" value="ECO:0007669"/>
    <property type="project" value="UniProtKB-KW"/>
</dbReference>
<feature type="region of interest" description="Disordered" evidence="5">
    <location>
        <begin position="169"/>
        <end position="198"/>
    </location>
</feature>
<reference evidence="7 8" key="1">
    <citation type="submission" date="2018-04" db="EMBL/GenBank/DDBJ databases">
        <authorList>
            <person name="Eckel V.P."/>
            <person name="Vogel R.F."/>
        </authorList>
    </citation>
    <scope>NUCLEOTIDE SEQUENCE [LARGE SCALE GENOMIC DNA]</scope>
    <source>
        <strain evidence="8">TMW 2.1764</strain>
    </source>
</reference>
<evidence type="ECO:0000259" key="6">
    <source>
        <dbReference type="PROSITE" id="PS51898"/>
    </source>
</evidence>
<organism evidence="7 8">
    <name type="scientific">Bifidobacterium tibiigranuli</name>
    <dbReference type="NCBI Taxonomy" id="2172043"/>
    <lineage>
        <taxon>Bacteria</taxon>
        <taxon>Bacillati</taxon>
        <taxon>Actinomycetota</taxon>
        <taxon>Actinomycetes</taxon>
        <taxon>Bifidobacteriales</taxon>
        <taxon>Bifidobacteriaceae</taxon>
        <taxon>Bifidobacterium</taxon>
    </lineage>
</organism>
<dbReference type="InterPro" id="IPR011010">
    <property type="entry name" value="DNA_brk_join_enz"/>
</dbReference>
<dbReference type="PANTHER" id="PTHR30629">
    <property type="entry name" value="PROPHAGE INTEGRASE"/>
    <property type="match status" value="1"/>
</dbReference>
<dbReference type="RefSeq" id="WP_152580204.1">
    <property type="nucleotide sequence ID" value="NZ_QDAG01000002.1"/>
</dbReference>
<evidence type="ECO:0000313" key="7">
    <source>
        <dbReference type="EMBL" id="KAE8129722.1"/>
    </source>
</evidence>
<dbReference type="Gene3D" id="1.10.150.130">
    <property type="match status" value="1"/>
</dbReference>
<feature type="domain" description="Tyr recombinase" evidence="6">
    <location>
        <begin position="194"/>
        <end position="382"/>
    </location>
</feature>
<dbReference type="InterPro" id="IPR002104">
    <property type="entry name" value="Integrase_catalytic"/>
</dbReference>
<proteinExistence type="inferred from homology"/>
<gene>
    <name evidence="7" type="ORF">DDE84_02680</name>
</gene>
<dbReference type="OrthoDB" id="1822491at2"/>
<comment type="similarity">
    <text evidence="1">Belongs to the 'phage' integrase family.</text>
</comment>
<dbReference type="PROSITE" id="PS51898">
    <property type="entry name" value="TYR_RECOMBINASE"/>
    <property type="match status" value="1"/>
</dbReference>
<dbReference type="CDD" id="cd01189">
    <property type="entry name" value="INT_ICEBs1_C_like"/>
    <property type="match status" value="1"/>
</dbReference>
<dbReference type="Pfam" id="PF14659">
    <property type="entry name" value="Phage_int_SAM_3"/>
    <property type="match status" value="1"/>
</dbReference>
<dbReference type="SUPFAM" id="SSF56349">
    <property type="entry name" value="DNA breaking-rejoining enzymes"/>
    <property type="match status" value="1"/>
</dbReference>
<keyword evidence="3" id="KW-0238">DNA-binding</keyword>
<evidence type="ECO:0000256" key="4">
    <source>
        <dbReference type="ARBA" id="ARBA00023172"/>
    </source>
</evidence>
<dbReference type="InterPro" id="IPR013762">
    <property type="entry name" value="Integrase-like_cat_sf"/>
</dbReference>
<dbReference type="EMBL" id="QDAG01000002">
    <property type="protein sequence ID" value="KAE8129722.1"/>
    <property type="molecule type" value="Genomic_DNA"/>
</dbReference>
<dbReference type="InterPro" id="IPR004107">
    <property type="entry name" value="Integrase_SAM-like_N"/>
</dbReference>
<keyword evidence="8" id="KW-1185">Reference proteome</keyword>
<dbReference type="PANTHER" id="PTHR30629:SF2">
    <property type="entry name" value="PROPHAGE INTEGRASE INTS-RELATED"/>
    <property type="match status" value="1"/>
</dbReference>
<sequence length="430" mass="49199">MARRFGAVRTKRSRNRTWLEASYLTPVWAFAKWPGLKDRQYANFESDEEYAARSWLHDAKLRIEAGVWEPEVEVRRDEIRGTLTFGEYFEQWMASRRTKDGAPLEPGTAYRLRKDCENHVLPHFSGMRLSEITSHDVERWWDSLDHSQAGMCINSLKVLKAVLRTASSPGSNGESPLITANPCHIKTPKPERESQTVPATVKEVETIHNAMPDGYQEAIYIAVFCNGPRIGEVCAFQRKNVDLDHLTLHIRASRKTIGTKLVGKTKTTNGMRDETIPPQLKPMFERLLKRTSPNPDAWLFPGPRDRTKPIHPNVLRGWYNKAARQANRPDLRFHDLRHTALTLLAQQGATVRELMDAAGHADPTMAMRYQHTVQSRSQDLARRIGNLIPTTDTVETLRSRIWENHLEIERLHETNEALGLKISALLESKH</sequence>
<evidence type="ECO:0000256" key="2">
    <source>
        <dbReference type="ARBA" id="ARBA00022908"/>
    </source>
</evidence>
<dbReference type="Proteomes" id="UP000325415">
    <property type="component" value="Unassembled WGS sequence"/>
</dbReference>
<evidence type="ECO:0000256" key="1">
    <source>
        <dbReference type="ARBA" id="ARBA00008857"/>
    </source>
</evidence>
<name>A0A5N6S0Y8_9BIFI</name>